<dbReference type="AlphaFoldDB" id="A0A1I1DSC0"/>
<gene>
    <name evidence="2" type="ORF">SAMN05421747_10141</name>
</gene>
<sequence length="200" mass="21514">MQLLVITQEDFFPGEADVLNSMFEAGLSGLHLRKPQSSRYEMRALLRRIHADFHKRIVIHGHMALSAEFGLLGVHLPLGVLLEKGVPPVEGLVSCSTHTPAEVSAAARVADRAFISPVFDSISKKGYLGNAPLLTSHRPQGNTLWVALGGITPERLPAVSSHGFGAAAALGYIWKGGQPLQRFETYQAAAATLRPVSAMN</sequence>
<evidence type="ECO:0000259" key="1">
    <source>
        <dbReference type="Pfam" id="PF02581"/>
    </source>
</evidence>
<reference evidence="2 3" key="1">
    <citation type="submission" date="2016-10" db="EMBL/GenBank/DDBJ databases">
        <authorList>
            <person name="de Groot N.N."/>
        </authorList>
    </citation>
    <scope>NUCLEOTIDE SEQUENCE [LARGE SCALE GENOMIC DNA]</scope>
    <source>
        <strain evidence="2 3">DSM 22900</strain>
    </source>
</reference>
<accession>A0A1I1DSC0</accession>
<dbReference type="EMBL" id="FOLL01000001">
    <property type="protein sequence ID" value="SFB77744.1"/>
    <property type="molecule type" value="Genomic_DNA"/>
</dbReference>
<keyword evidence="3" id="KW-1185">Reference proteome</keyword>
<dbReference type="Gene3D" id="3.20.20.70">
    <property type="entry name" value="Aldolase class I"/>
    <property type="match status" value="1"/>
</dbReference>
<dbReference type="InterPro" id="IPR022998">
    <property type="entry name" value="ThiamineP_synth_TenI"/>
</dbReference>
<name>A0A1I1DSC0_9SPHI</name>
<dbReference type="InterPro" id="IPR013785">
    <property type="entry name" value="Aldolase_TIM"/>
</dbReference>
<protein>
    <submittedName>
        <fullName evidence="2">Thiamine-phosphate pyrophosphorylase</fullName>
    </submittedName>
</protein>
<proteinExistence type="predicted"/>
<dbReference type="CDD" id="cd00564">
    <property type="entry name" value="TMP_TenI"/>
    <property type="match status" value="1"/>
</dbReference>
<dbReference type="GO" id="GO:0009228">
    <property type="term" value="P:thiamine biosynthetic process"/>
    <property type="evidence" value="ECO:0007669"/>
    <property type="project" value="UniProtKB-KW"/>
</dbReference>
<organism evidence="2 3">
    <name type="scientific">Parapedobacter composti</name>
    <dbReference type="NCBI Taxonomy" id="623281"/>
    <lineage>
        <taxon>Bacteria</taxon>
        <taxon>Pseudomonadati</taxon>
        <taxon>Bacteroidota</taxon>
        <taxon>Sphingobacteriia</taxon>
        <taxon>Sphingobacteriales</taxon>
        <taxon>Sphingobacteriaceae</taxon>
        <taxon>Parapedobacter</taxon>
    </lineage>
</organism>
<dbReference type="Proteomes" id="UP000199577">
    <property type="component" value="Unassembled WGS sequence"/>
</dbReference>
<dbReference type="Pfam" id="PF02581">
    <property type="entry name" value="TMP-TENI"/>
    <property type="match status" value="1"/>
</dbReference>
<dbReference type="STRING" id="623281.SAMN05421747_10141"/>
<evidence type="ECO:0000313" key="2">
    <source>
        <dbReference type="EMBL" id="SFB77744.1"/>
    </source>
</evidence>
<dbReference type="InterPro" id="IPR036206">
    <property type="entry name" value="ThiamineP_synth_sf"/>
</dbReference>
<dbReference type="SUPFAM" id="SSF51391">
    <property type="entry name" value="Thiamin phosphate synthase"/>
    <property type="match status" value="1"/>
</dbReference>
<feature type="domain" description="Thiamine phosphate synthase/TenI" evidence="1">
    <location>
        <begin position="6"/>
        <end position="169"/>
    </location>
</feature>
<evidence type="ECO:0000313" key="3">
    <source>
        <dbReference type="Proteomes" id="UP000199577"/>
    </source>
</evidence>